<dbReference type="AlphaFoldDB" id="A0A821QEM4"/>
<sequence length="87" mass="10822">MISADYASSKNITREKRLEKKRVAERLRYQRIKNDPEKYSQQREKEKKKYKRKKEKGTIKTVNQMTPRENLKARKIWREKAKQQRRR</sequence>
<name>A0A821QEM4_9NEOP</name>
<feature type="compositionally biased region" description="Basic and acidic residues" evidence="1">
    <location>
        <begin position="12"/>
        <end position="47"/>
    </location>
</feature>
<accession>A0A821QEM4</accession>
<feature type="compositionally biased region" description="Basic and acidic residues" evidence="1">
    <location>
        <begin position="69"/>
        <end position="87"/>
    </location>
</feature>
<evidence type="ECO:0000313" key="3">
    <source>
        <dbReference type="Proteomes" id="UP000663880"/>
    </source>
</evidence>
<reference evidence="2" key="1">
    <citation type="submission" date="2021-02" db="EMBL/GenBank/DDBJ databases">
        <authorList>
            <person name="Steward A R."/>
        </authorList>
    </citation>
    <scope>NUCLEOTIDE SEQUENCE</scope>
</reference>
<gene>
    <name evidence="2" type="ORF">PMACD_LOCUS4508</name>
</gene>
<evidence type="ECO:0000256" key="1">
    <source>
        <dbReference type="SAM" id="MobiDB-lite"/>
    </source>
</evidence>
<feature type="region of interest" description="Disordered" evidence="1">
    <location>
        <begin position="1"/>
        <end position="87"/>
    </location>
</feature>
<proteinExistence type="predicted"/>
<dbReference type="EMBL" id="CAJOBZ010000008">
    <property type="protein sequence ID" value="CAF4819497.1"/>
    <property type="molecule type" value="Genomic_DNA"/>
</dbReference>
<keyword evidence="3" id="KW-1185">Reference proteome</keyword>
<comment type="caution">
    <text evidence="2">The sequence shown here is derived from an EMBL/GenBank/DDBJ whole genome shotgun (WGS) entry which is preliminary data.</text>
</comment>
<organism evidence="2 3">
    <name type="scientific">Pieris macdunnoughi</name>
    <dbReference type="NCBI Taxonomy" id="345717"/>
    <lineage>
        <taxon>Eukaryota</taxon>
        <taxon>Metazoa</taxon>
        <taxon>Ecdysozoa</taxon>
        <taxon>Arthropoda</taxon>
        <taxon>Hexapoda</taxon>
        <taxon>Insecta</taxon>
        <taxon>Pterygota</taxon>
        <taxon>Neoptera</taxon>
        <taxon>Endopterygota</taxon>
        <taxon>Lepidoptera</taxon>
        <taxon>Glossata</taxon>
        <taxon>Ditrysia</taxon>
        <taxon>Papilionoidea</taxon>
        <taxon>Pieridae</taxon>
        <taxon>Pierinae</taxon>
        <taxon>Pieris</taxon>
    </lineage>
</organism>
<protein>
    <submittedName>
        <fullName evidence="2">Uncharacterized protein</fullName>
    </submittedName>
</protein>
<evidence type="ECO:0000313" key="2">
    <source>
        <dbReference type="EMBL" id="CAF4819497.1"/>
    </source>
</evidence>
<dbReference type="OrthoDB" id="6375801at2759"/>
<feature type="compositionally biased region" description="Polar residues" evidence="1">
    <location>
        <begin position="1"/>
        <end position="11"/>
    </location>
</feature>
<dbReference type="Proteomes" id="UP000663880">
    <property type="component" value="Unassembled WGS sequence"/>
</dbReference>